<evidence type="ECO:0000313" key="3">
    <source>
        <dbReference type="Proteomes" id="UP001642409"/>
    </source>
</evidence>
<dbReference type="EMBL" id="CAXDID020000095">
    <property type="protein sequence ID" value="CAL6024122.1"/>
    <property type="molecule type" value="Genomic_DNA"/>
</dbReference>
<name>A0AA86QUC5_9EUKA</name>
<dbReference type="EMBL" id="CATOUU010000983">
    <property type="protein sequence ID" value="CAI9964830.1"/>
    <property type="molecule type" value="Genomic_DNA"/>
</dbReference>
<protein>
    <submittedName>
        <fullName evidence="1">Uncharacterized protein</fullName>
    </submittedName>
</protein>
<reference evidence="2 3" key="2">
    <citation type="submission" date="2024-07" db="EMBL/GenBank/DDBJ databases">
        <authorList>
            <person name="Akdeniz Z."/>
        </authorList>
    </citation>
    <scope>NUCLEOTIDE SEQUENCE [LARGE SCALE GENOMIC DNA]</scope>
</reference>
<accession>A0AA86QUC5</accession>
<organism evidence="1">
    <name type="scientific">Hexamita inflata</name>
    <dbReference type="NCBI Taxonomy" id="28002"/>
    <lineage>
        <taxon>Eukaryota</taxon>
        <taxon>Metamonada</taxon>
        <taxon>Diplomonadida</taxon>
        <taxon>Hexamitidae</taxon>
        <taxon>Hexamitinae</taxon>
        <taxon>Hexamita</taxon>
    </lineage>
</organism>
<proteinExistence type="predicted"/>
<dbReference type="AlphaFoldDB" id="A0AA86QUC5"/>
<gene>
    <name evidence="2" type="ORF">HINF_LOCUS29461</name>
    <name evidence="1" type="ORF">HINF_LOCUS52475</name>
</gene>
<keyword evidence="3" id="KW-1185">Reference proteome</keyword>
<evidence type="ECO:0000313" key="2">
    <source>
        <dbReference type="EMBL" id="CAL6024122.1"/>
    </source>
</evidence>
<comment type="caution">
    <text evidence="1">The sequence shown here is derived from an EMBL/GenBank/DDBJ whole genome shotgun (WGS) entry which is preliminary data.</text>
</comment>
<sequence length="490" mass="56639">MIIYIADFIIQKYQSTSNKLISKQLENSNSFTCNSPAETVKIADKTPIFNRYAFDVAKKLPTNTTPKRKLFSQPASAPPLPNTNILVFSAFKRSIFIKESFTVSQPEKQQLQTNLKRIFNNQQVRPIYSQSQLSNSRLIQAAQTVLNIKNEKEAEMNAKVENWTQIVNYNRISQALSSALMTQTDQILCSRLIKEIVNSIQETTQIIYIYKDRVRFNPEITDFRMFSFKINMKYLCLGQLCQIIQVFHEAMVQGTHTVIICDQVTSLNLAVGAIYYYIATVTNQIFNENKILYVLKLRLNFVPNKSQMAYLEQIKRVDYSLTDVGTIEFQIKQKPLKFSKVSIVANKYDTYKLTVHTCTGFFTFHGFKQDYTILRDNLIREMYMKEFNSFLHQTVHQPDINQVKIHKTLVNPNNLNGEFSYAEAKEDITTKEYKITPGQEKQCQINIDGEVYFELTCGLKKIDCGQFCLGYSELTEIKIELESDSTIVLQ</sequence>
<reference evidence="1" key="1">
    <citation type="submission" date="2023-06" db="EMBL/GenBank/DDBJ databases">
        <authorList>
            <person name="Kurt Z."/>
        </authorList>
    </citation>
    <scope>NUCLEOTIDE SEQUENCE</scope>
</reference>
<dbReference type="Proteomes" id="UP001642409">
    <property type="component" value="Unassembled WGS sequence"/>
</dbReference>
<evidence type="ECO:0000313" key="1">
    <source>
        <dbReference type="EMBL" id="CAI9964830.1"/>
    </source>
</evidence>